<dbReference type="EMBL" id="SMKA01000016">
    <property type="protein sequence ID" value="TDC33161.1"/>
    <property type="molecule type" value="Genomic_DNA"/>
</dbReference>
<accession>A0A4R4QCE8</accession>
<evidence type="ECO:0000313" key="1">
    <source>
        <dbReference type="EMBL" id="TDC33161.1"/>
    </source>
</evidence>
<protein>
    <recommendedName>
        <fullName evidence="3">ANTAR domain-containing protein</fullName>
    </recommendedName>
</protein>
<keyword evidence="2" id="KW-1185">Reference proteome</keyword>
<dbReference type="RefSeq" id="WP_132403483.1">
    <property type="nucleotide sequence ID" value="NZ_SMKA01000016.1"/>
</dbReference>
<organism evidence="1 2">
    <name type="scientific">Kribbella albertanoniae</name>
    <dbReference type="NCBI Taxonomy" id="1266829"/>
    <lineage>
        <taxon>Bacteria</taxon>
        <taxon>Bacillati</taxon>
        <taxon>Actinomycetota</taxon>
        <taxon>Actinomycetes</taxon>
        <taxon>Propionibacteriales</taxon>
        <taxon>Kribbellaceae</taxon>
        <taxon>Kribbella</taxon>
    </lineage>
</organism>
<sequence>MIGEALALLTAIGRSLARLECLRALVESVTRHNVTAVVLRSVLHFAVLGASQDIKGMFGRVTGAQVMILDPP</sequence>
<dbReference type="AlphaFoldDB" id="A0A4R4QCE8"/>
<comment type="caution">
    <text evidence="1">The sequence shown here is derived from an EMBL/GenBank/DDBJ whole genome shotgun (WGS) entry which is preliminary data.</text>
</comment>
<gene>
    <name evidence="1" type="ORF">E1261_06635</name>
</gene>
<evidence type="ECO:0008006" key="3">
    <source>
        <dbReference type="Google" id="ProtNLM"/>
    </source>
</evidence>
<evidence type="ECO:0000313" key="2">
    <source>
        <dbReference type="Proteomes" id="UP000295075"/>
    </source>
</evidence>
<reference evidence="1 2" key="1">
    <citation type="submission" date="2019-03" db="EMBL/GenBank/DDBJ databases">
        <title>Draft genome sequences of novel Actinobacteria.</title>
        <authorList>
            <person name="Sahin N."/>
            <person name="Ay H."/>
            <person name="Saygin H."/>
        </authorList>
    </citation>
    <scope>NUCLEOTIDE SEQUENCE [LARGE SCALE GENOMIC DNA]</scope>
    <source>
        <strain evidence="1 2">JCM 30547</strain>
    </source>
</reference>
<dbReference type="Proteomes" id="UP000295075">
    <property type="component" value="Unassembled WGS sequence"/>
</dbReference>
<proteinExistence type="predicted"/>
<name>A0A4R4QCE8_9ACTN</name>